<feature type="compositionally biased region" description="Acidic residues" evidence="1">
    <location>
        <begin position="41"/>
        <end position="57"/>
    </location>
</feature>
<dbReference type="InterPro" id="IPR006016">
    <property type="entry name" value="UspA"/>
</dbReference>
<dbReference type="SMART" id="SM00220">
    <property type="entry name" value="S_TKc"/>
    <property type="match status" value="1"/>
</dbReference>
<dbReference type="InterPro" id="IPR011009">
    <property type="entry name" value="Kinase-like_dom_sf"/>
</dbReference>
<evidence type="ECO:0000259" key="2">
    <source>
        <dbReference type="PROSITE" id="PS50011"/>
    </source>
</evidence>
<dbReference type="Pfam" id="PF00582">
    <property type="entry name" value="Usp"/>
    <property type="match status" value="1"/>
</dbReference>
<dbReference type="RefSeq" id="XP_073102235.1">
    <property type="nucleotide sequence ID" value="XM_073246134.1"/>
</dbReference>
<dbReference type="KEGG" id="egu:105037258"/>
<dbReference type="GeneID" id="105037258"/>
<name>A0A6I9QL26_ELAGV</name>
<dbReference type="Gene3D" id="3.30.200.20">
    <property type="entry name" value="Phosphorylase Kinase, domain 1"/>
    <property type="match status" value="1"/>
</dbReference>
<gene>
    <name evidence="4" type="primary">LOC105037258</name>
</gene>
<dbReference type="GO" id="GO:0004672">
    <property type="term" value="F:protein kinase activity"/>
    <property type="evidence" value="ECO:0007669"/>
    <property type="project" value="InterPro"/>
</dbReference>
<dbReference type="RefSeq" id="XP_073102258.1">
    <property type="nucleotide sequence ID" value="XM_073246157.1"/>
</dbReference>
<dbReference type="Pfam" id="PF00069">
    <property type="entry name" value="Pkinase"/>
    <property type="match status" value="1"/>
</dbReference>
<sequence>MKMTKGEEAKKNKKEAPLMGSEEGEGEPKDSGGKEEVKEEEKDENEKEEEEEEEEGVGEGKTVLVGVKMDAQSRELLTWALVKVAAPGDRVVALHVLTSRSSSTSNPEGEGEPTAVVSLAKDFDDMVAVYEGFCNLKQIDLKLKICKGSSVRKVLAREVNEFAASKLILGVAKRSRTIGLSSFSIAKYCAKKLHFNCLVLAVNNGKIVFQKQAADKNKAHRRNSSKGSTGSSGGNGDLYCLLPSIGEAGKDADDSKSSLLLEDGSNRGDIATDENATMVNASPKQSCSICDSVSDPPSLNELKEDESPVLVLVENSDAPASCSVAPVVKETPGARSAWPLLRRPVFSSTRSSSSHEWPKISVVQWALRLPSRYSAVHPYRKSIKSNANVTPNSDKESSPIVPVGTDSTPSISALDEEGSLPKELESLQEKYSSVCRLFSHEELVNITSNFSPEKLIGKGGCSRVYKGCLSDGKEVAVKILKPSEDALRDFVSEIEIVAALHHKNIISLIGFCFENNCLILVSDYLSRGSLEEVLHGEKENKNILCWATRYKVALGVAEALDYLHGGSGTEPVIHRDVKSSNILLSEDFEPQLSDFGLANWASASASNLTSNDVAGTFGYLAPEYFMYGKVNEKIDVYAFGVVLLELLSGRKPISMGCPKGAESLVMWAKPILQGGDIKQLVDPCLGNEYDSDQMERMTLGASLCIRRAHQSRPQIASVLKLLQGDDDVVKWARSQISTSEGPDELDEELDMKSIIQSHLNLALLDVDDDSLSISSTEQTVDFITTNTSTEDYLKGRWSRSSSFN</sequence>
<evidence type="ECO:0000313" key="4">
    <source>
        <dbReference type="RefSeq" id="XP_010911250.2"/>
    </source>
</evidence>
<dbReference type="InterPro" id="IPR014729">
    <property type="entry name" value="Rossmann-like_a/b/a_fold"/>
</dbReference>
<dbReference type="Gene3D" id="3.40.50.620">
    <property type="entry name" value="HUPs"/>
    <property type="match status" value="1"/>
</dbReference>
<dbReference type="InterPro" id="IPR008271">
    <property type="entry name" value="Ser/Thr_kinase_AS"/>
</dbReference>
<dbReference type="Proteomes" id="UP000504607">
    <property type="component" value="Chromosome 2"/>
</dbReference>
<keyword evidence="3" id="KW-1185">Reference proteome</keyword>
<protein>
    <submittedName>
        <fullName evidence="4">Proline-rich receptor-like protein kinase PERK9</fullName>
    </submittedName>
</protein>
<dbReference type="PANTHER" id="PTHR47987:SF5">
    <property type="entry name" value="PROTEIN KINASE DOMAIN-CONTAINING PROTEIN"/>
    <property type="match status" value="1"/>
</dbReference>
<dbReference type="Gene3D" id="1.10.510.10">
    <property type="entry name" value="Transferase(Phosphotransferase) domain 1"/>
    <property type="match status" value="1"/>
</dbReference>
<reference evidence="4" key="1">
    <citation type="submission" date="2025-08" db="UniProtKB">
        <authorList>
            <consortium name="RefSeq"/>
        </authorList>
    </citation>
    <scope>IDENTIFICATION</scope>
</reference>
<dbReference type="RefSeq" id="XP_073102197.1">
    <property type="nucleotide sequence ID" value="XM_073246096.1"/>
</dbReference>
<dbReference type="InterPro" id="IPR046958">
    <property type="entry name" value="RBK1/2/STUNTED"/>
</dbReference>
<dbReference type="InterPro" id="IPR000719">
    <property type="entry name" value="Prot_kinase_dom"/>
</dbReference>
<dbReference type="FunCoup" id="A0A6I9QL26">
    <property type="interactions" value="33"/>
</dbReference>
<feature type="region of interest" description="Disordered" evidence="1">
    <location>
        <begin position="1"/>
        <end position="64"/>
    </location>
</feature>
<dbReference type="SUPFAM" id="SSF56112">
    <property type="entry name" value="Protein kinase-like (PK-like)"/>
    <property type="match status" value="1"/>
</dbReference>
<dbReference type="RefSeq" id="XP_010911250.2">
    <property type="nucleotide sequence ID" value="XM_010912948.3"/>
</dbReference>
<feature type="domain" description="Protein kinase" evidence="2">
    <location>
        <begin position="450"/>
        <end position="712"/>
    </location>
</feature>
<dbReference type="RefSeq" id="XP_073102291.1">
    <property type="nucleotide sequence ID" value="XM_073246190.1"/>
</dbReference>
<dbReference type="GO" id="GO:0005524">
    <property type="term" value="F:ATP binding"/>
    <property type="evidence" value="ECO:0007669"/>
    <property type="project" value="InterPro"/>
</dbReference>
<dbReference type="SUPFAM" id="SSF52402">
    <property type="entry name" value="Adenine nucleotide alpha hydrolases-like"/>
    <property type="match status" value="1"/>
</dbReference>
<feature type="compositionally biased region" description="Basic and acidic residues" evidence="1">
    <location>
        <begin position="1"/>
        <end position="16"/>
    </location>
</feature>
<dbReference type="PROSITE" id="PS00108">
    <property type="entry name" value="PROTEIN_KINASE_ST"/>
    <property type="match status" value="1"/>
</dbReference>
<feature type="region of interest" description="Disordered" evidence="1">
    <location>
        <begin position="385"/>
        <end position="408"/>
    </location>
</feature>
<dbReference type="AlphaFoldDB" id="A0A6I9QL26"/>
<dbReference type="FunFam" id="1.10.510.10:FF:000284">
    <property type="entry name" value="Putative receptor-like serine/threonine-protein kinase"/>
    <property type="match status" value="1"/>
</dbReference>
<dbReference type="InParanoid" id="A0A6I9QL26"/>
<evidence type="ECO:0000256" key="1">
    <source>
        <dbReference type="SAM" id="MobiDB-lite"/>
    </source>
</evidence>
<evidence type="ECO:0000313" key="3">
    <source>
        <dbReference type="Proteomes" id="UP000504607"/>
    </source>
</evidence>
<dbReference type="OrthoDB" id="654677at2759"/>
<dbReference type="FunFam" id="3.30.200.20:FF:000268">
    <property type="entry name" value="probable receptor-like serine/threonine-protein kinase At5g57670"/>
    <property type="match status" value="1"/>
</dbReference>
<dbReference type="PROSITE" id="PS50011">
    <property type="entry name" value="PROTEIN_KINASE_DOM"/>
    <property type="match status" value="1"/>
</dbReference>
<organism evidence="3 4">
    <name type="scientific">Elaeis guineensis var. tenera</name>
    <name type="common">Oil palm</name>
    <dbReference type="NCBI Taxonomy" id="51953"/>
    <lineage>
        <taxon>Eukaryota</taxon>
        <taxon>Viridiplantae</taxon>
        <taxon>Streptophyta</taxon>
        <taxon>Embryophyta</taxon>
        <taxon>Tracheophyta</taxon>
        <taxon>Spermatophyta</taxon>
        <taxon>Magnoliopsida</taxon>
        <taxon>Liliopsida</taxon>
        <taxon>Arecaceae</taxon>
        <taxon>Arecoideae</taxon>
        <taxon>Cocoseae</taxon>
        <taxon>Elaeidinae</taxon>
        <taxon>Elaeis</taxon>
    </lineage>
</organism>
<dbReference type="FunFam" id="3.40.50.620:FF:000177">
    <property type="entry name" value="probable receptor-like serine/threonine-protein kinase At5g57670"/>
    <property type="match status" value="1"/>
</dbReference>
<accession>A0A6I9QL26</accession>
<dbReference type="PANTHER" id="PTHR47987">
    <property type="entry name" value="OS08G0249100 PROTEIN"/>
    <property type="match status" value="1"/>
</dbReference>
<feature type="compositionally biased region" description="Basic and acidic residues" evidence="1">
    <location>
        <begin position="26"/>
        <end position="40"/>
    </location>
</feature>
<proteinExistence type="predicted"/>
<dbReference type="CDD" id="cd00293">
    <property type="entry name" value="USP-like"/>
    <property type="match status" value="1"/>
</dbReference>